<feature type="binding site" evidence="7">
    <location>
        <position position="140"/>
    </location>
    <ligand>
        <name>substrate</name>
    </ligand>
</feature>
<accession>A0A5S5D550</accession>
<dbReference type="GO" id="GO:0006046">
    <property type="term" value="P:N-acetylglucosamine catabolic process"/>
    <property type="evidence" value="ECO:0007669"/>
    <property type="project" value="TreeGrafter"/>
</dbReference>
<comment type="similarity">
    <text evidence="1 5">Belongs to the metallo-dependent hydrolases superfamily. NagA family.</text>
</comment>
<dbReference type="NCBIfam" id="TIGR00221">
    <property type="entry name" value="nagA"/>
    <property type="match status" value="1"/>
</dbReference>
<evidence type="ECO:0000256" key="4">
    <source>
        <dbReference type="ARBA" id="ARBA00023277"/>
    </source>
</evidence>
<dbReference type="Pfam" id="PF22643">
    <property type="entry name" value="NagA_N"/>
    <property type="match status" value="1"/>
</dbReference>
<dbReference type="GO" id="GO:0008448">
    <property type="term" value="F:N-acetylglucosamine-6-phosphate deacetylase activity"/>
    <property type="evidence" value="ECO:0007669"/>
    <property type="project" value="InterPro"/>
</dbReference>
<feature type="binding site" evidence="8">
    <location>
        <position position="129"/>
    </location>
    <ligand>
        <name>Zn(2+)</name>
        <dbReference type="ChEBI" id="CHEBI:29105"/>
    </ligand>
</feature>
<comment type="caution">
    <text evidence="10">The sequence shown here is derived from an EMBL/GenBank/DDBJ whole genome shotgun (WGS) entry which is preliminary data.</text>
</comment>
<keyword evidence="2 8" id="KW-0479">Metal-binding</keyword>
<evidence type="ECO:0000256" key="7">
    <source>
        <dbReference type="PIRSR" id="PIRSR038994-2"/>
    </source>
</evidence>
<dbReference type="Gene3D" id="2.30.40.10">
    <property type="entry name" value="Urease, subunit C, domain 1"/>
    <property type="match status" value="1"/>
</dbReference>
<dbReference type="Proteomes" id="UP000325105">
    <property type="component" value="Unassembled WGS sequence"/>
</dbReference>
<protein>
    <submittedName>
        <fullName evidence="10">N-acetylglucosamine 6-phosphate deacetylase</fullName>
    </submittedName>
</protein>
<dbReference type="AlphaFoldDB" id="A0A5S5D550"/>
<evidence type="ECO:0000256" key="8">
    <source>
        <dbReference type="PIRSR" id="PIRSR038994-3"/>
    </source>
</evidence>
<gene>
    <name evidence="10" type="ORF">BC792_1219</name>
</gene>
<feature type="binding site" evidence="8">
    <location>
        <position position="215"/>
    </location>
    <ligand>
        <name>Zn(2+)</name>
        <dbReference type="ChEBI" id="CHEBI:29105"/>
    </ligand>
</feature>
<dbReference type="SUPFAM" id="SSF51338">
    <property type="entry name" value="Composite domain of metallo-dependent hydrolases"/>
    <property type="match status" value="1"/>
</dbReference>
<feature type="active site" description="Proton donor/acceptor" evidence="6">
    <location>
        <position position="272"/>
    </location>
</feature>
<feature type="domain" description="Amidohydrolase-related" evidence="9">
    <location>
        <begin position="55"/>
        <end position="370"/>
    </location>
</feature>
<dbReference type="GO" id="GO:0046872">
    <property type="term" value="F:metal ion binding"/>
    <property type="evidence" value="ECO:0007669"/>
    <property type="project" value="UniProtKB-KW"/>
</dbReference>
<dbReference type="Pfam" id="PF01979">
    <property type="entry name" value="Amidohydro_1"/>
    <property type="match status" value="1"/>
</dbReference>
<dbReference type="InterPro" id="IPR032466">
    <property type="entry name" value="Metal_Hydrolase"/>
</dbReference>
<feature type="binding site" evidence="7">
    <location>
        <begin position="218"/>
        <end position="219"/>
    </location>
    <ligand>
        <name>substrate</name>
    </ligand>
</feature>
<feature type="binding site" evidence="7">
    <location>
        <position position="250"/>
    </location>
    <ligand>
        <name>substrate</name>
    </ligand>
</feature>
<evidence type="ECO:0000256" key="1">
    <source>
        <dbReference type="ARBA" id="ARBA00010716"/>
    </source>
</evidence>
<evidence type="ECO:0000313" key="11">
    <source>
        <dbReference type="Proteomes" id="UP000325105"/>
    </source>
</evidence>
<name>A0A5S5D550_9SPHI</name>
<dbReference type="OrthoDB" id="9776488at2"/>
<comment type="cofactor">
    <cofactor evidence="8">
        <name>a divalent metal cation</name>
        <dbReference type="ChEBI" id="CHEBI:60240"/>
    </cofactor>
    <text evidence="8">Binds 1 divalent metal cation per subunit.</text>
</comment>
<dbReference type="PIRSF" id="PIRSF038994">
    <property type="entry name" value="NagA"/>
    <property type="match status" value="1"/>
</dbReference>
<reference evidence="10 11" key="1">
    <citation type="submission" date="2019-07" db="EMBL/GenBank/DDBJ databases">
        <title>Genomic Encyclopedia of Archaeal and Bacterial Type Strains, Phase II (KMG-II): from individual species to whole genera.</title>
        <authorList>
            <person name="Goeker M."/>
        </authorList>
    </citation>
    <scope>NUCLEOTIDE SEQUENCE [LARGE SCALE GENOMIC DNA]</scope>
    <source>
        <strain evidence="10 11">DSM 18850</strain>
    </source>
</reference>
<evidence type="ECO:0000313" key="10">
    <source>
        <dbReference type="EMBL" id="TYP91167.1"/>
    </source>
</evidence>
<dbReference type="PANTHER" id="PTHR11113:SF14">
    <property type="entry name" value="N-ACETYLGLUCOSAMINE-6-PHOSPHATE DEACETYLASE"/>
    <property type="match status" value="1"/>
</dbReference>
<keyword evidence="3 5" id="KW-0378">Hydrolase</keyword>
<dbReference type="SUPFAM" id="SSF51556">
    <property type="entry name" value="Metallo-dependent hydrolases"/>
    <property type="match status" value="1"/>
</dbReference>
<dbReference type="PANTHER" id="PTHR11113">
    <property type="entry name" value="N-ACETYLGLUCOSAMINE-6-PHOSPHATE DEACETYLASE"/>
    <property type="match status" value="1"/>
</dbReference>
<feature type="binding site" evidence="7">
    <location>
        <position position="226"/>
    </location>
    <ligand>
        <name>substrate</name>
    </ligand>
</feature>
<evidence type="ECO:0000256" key="3">
    <source>
        <dbReference type="ARBA" id="ARBA00022801"/>
    </source>
</evidence>
<evidence type="ECO:0000256" key="5">
    <source>
        <dbReference type="PIRNR" id="PIRNR038994"/>
    </source>
</evidence>
<evidence type="ECO:0000256" key="2">
    <source>
        <dbReference type="ARBA" id="ARBA00022723"/>
    </source>
</evidence>
<proteinExistence type="inferred from homology"/>
<feature type="binding site" evidence="7">
    <location>
        <begin position="298"/>
        <end position="300"/>
    </location>
    <ligand>
        <name>substrate</name>
    </ligand>
</feature>
<dbReference type="InterPro" id="IPR003764">
    <property type="entry name" value="GlcNAc_6-P_deAcase"/>
</dbReference>
<dbReference type="InterPro" id="IPR006680">
    <property type="entry name" value="Amidohydro-rel"/>
</dbReference>
<keyword evidence="11" id="KW-1185">Reference proteome</keyword>
<feature type="binding site" evidence="8">
    <location>
        <position position="194"/>
    </location>
    <ligand>
        <name>Zn(2+)</name>
        <dbReference type="ChEBI" id="CHEBI:29105"/>
    </ligand>
</feature>
<evidence type="ECO:0000259" key="9">
    <source>
        <dbReference type="Pfam" id="PF01979"/>
    </source>
</evidence>
<keyword evidence="4 5" id="KW-0119">Carbohydrate metabolism</keyword>
<sequence>METKKTALVNGRIFNGDTIFLDHALVMQGDRIHGIFPEYALPENVDRVDMHQANVCAGLIDLQIYGTGKDLFSADLTVECIRRIEKSLLAQGCTSFMLTLATNTLSIFKEGIRAFQEAQPRASLGLHLEGPFLNPAKRGAHPAELILNPTPDHIYDLFSEDSGTVKMMTVAPEIMDDVCIRLLLERGILLSAGHSAASFRQGMQGFSKGIRAATHLWNAMSPLHHRDTGLPGAIFADHNVAVSIIVDGIHVDYEAVKFSKRMLGRRLFLITDAVGACDNGIYQHVFKQDHYVLPDGTLSGSALTLLQAIENSVTKVGIPLDEAIRMATLYPAQVIGRTDIGHLGRDAVANVLVFDEDFQVKTVYFEGEQVV</sequence>
<dbReference type="InterPro" id="IPR011059">
    <property type="entry name" value="Metal-dep_hydrolase_composite"/>
</dbReference>
<dbReference type="EMBL" id="VNHX01000021">
    <property type="protein sequence ID" value="TYP91167.1"/>
    <property type="molecule type" value="Genomic_DNA"/>
</dbReference>
<dbReference type="Gene3D" id="3.20.20.140">
    <property type="entry name" value="Metal-dependent hydrolases"/>
    <property type="match status" value="1"/>
</dbReference>
<evidence type="ECO:0000256" key="6">
    <source>
        <dbReference type="PIRSR" id="PIRSR038994-1"/>
    </source>
</evidence>
<organism evidence="10 11">
    <name type="scientific">Sphingobacterium allocomposti</name>
    <dbReference type="NCBI Taxonomy" id="415956"/>
    <lineage>
        <taxon>Bacteria</taxon>
        <taxon>Pseudomonadati</taxon>
        <taxon>Bacteroidota</taxon>
        <taxon>Sphingobacteriia</taxon>
        <taxon>Sphingobacteriales</taxon>
        <taxon>Sphingobacteriaceae</taxon>
        <taxon>Sphingobacterium</taxon>
    </lineage>
</organism>